<organism evidence="2 3">
    <name type="scientific">Dyella tabacisoli</name>
    <dbReference type="NCBI Taxonomy" id="2282381"/>
    <lineage>
        <taxon>Bacteria</taxon>
        <taxon>Pseudomonadati</taxon>
        <taxon>Pseudomonadota</taxon>
        <taxon>Gammaproteobacteria</taxon>
        <taxon>Lysobacterales</taxon>
        <taxon>Rhodanobacteraceae</taxon>
        <taxon>Dyella</taxon>
    </lineage>
</organism>
<dbReference type="RefSeq" id="WP_114843823.1">
    <property type="nucleotide sequence ID" value="NZ_JBHSPE010000001.1"/>
</dbReference>
<dbReference type="Proteomes" id="UP000253782">
    <property type="component" value="Unassembled WGS sequence"/>
</dbReference>
<feature type="chain" id="PRO_5016877839" description="META domain-containing protein" evidence="1">
    <location>
        <begin position="30"/>
        <end position="252"/>
    </location>
</feature>
<accession>A0A369USD5</accession>
<name>A0A369USD5_9GAMM</name>
<protein>
    <recommendedName>
        <fullName evidence="4">META domain-containing protein</fullName>
    </recommendedName>
</protein>
<dbReference type="AlphaFoldDB" id="A0A369USD5"/>
<comment type="caution">
    <text evidence="2">The sequence shown here is derived from an EMBL/GenBank/DDBJ whole genome shotgun (WGS) entry which is preliminary data.</text>
</comment>
<evidence type="ECO:0008006" key="4">
    <source>
        <dbReference type="Google" id="ProtNLM"/>
    </source>
</evidence>
<proteinExistence type="predicted"/>
<evidence type="ECO:0000256" key="1">
    <source>
        <dbReference type="SAM" id="SignalP"/>
    </source>
</evidence>
<keyword evidence="1" id="KW-0732">Signal</keyword>
<reference evidence="2 3" key="1">
    <citation type="submission" date="2018-07" db="EMBL/GenBank/DDBJ databases">
        <title>Dyella tabacisoli L4-6T, whole genome shotgun sequence.</title>
        <authorList>
            <person name="Zhou X.-K."/>
            <person name="Li W.-J."/>
            <person name="Duan Y.-Q."/>
        </authorList>
    </citation>
    <scope>NUCLEOTIDE SEQUENCE [LARGE SCALE GENOMIC DNA]</scope>
    <source>
        <strain evidence="2 3">L4-6</strain>
    </source>
</reference>
<dbReference type="EMBL" id="QQAH01000001">
    <property type="protein sequence ID" value="RDD83431.1"/>
    <property type="molecule type" value="Genomic_DNA"/>
</dbReference>
<evidence type="ECO:0000313" key="3">
    <source>
        <dbReference type="Proteomes" id="UP000253782"/>
    </source>
</evidence>
<keyword evidence="3" id="KW-1185">Reference proteome</keyword>
<sequence>MKMIRTCTNLYAALSMALAWLAIPMTSIAADAVLHSRSGAWAGQAYTGQRPVAVTLLLTETSNKLAGKLHFGSPRNCELRIKQISRTEDLALFSADDSNGGSFCNALLTRQIAMQGAASEATATLSLGDQGDVSLMRAEQYAKLPIDATWERTSTDGPAIALTVSLDASRPGGDAGTWSYAGVRRCNLALEYAGSYGDSEYLAFRRSNGGLCNQFLDGYARLTVGDDGTLGYSLFSDGNGLLESGVLRRAGY</sequence>
<gene>
    <name evidence="2" type="ORF">DVJ77_02285</name>
</gene>
<dbReference type="OrthoDB" id="5959267at2"/>
<feature type="signal peptide" evidence="1">
    <location>
        <begin position="1"/>
        <end position="29"/>
    </location>
</feature>
<evidence type="ECO:0000313" key="2">
    <source>
        <dbReference type="EMBL" id="RDD83431.1"/>
    </source>
</evidence>